<gene>
    <name evidence="3" type="ORF">EAT49_19685</name>
</gene>
<evidence type="ECO:0000256" key="1">
    <source>
        <dbReference type="SAM" id="MobiDB-lite"/>
    </source>
</evidence>
<dbReference type="Pfam" id="PF10112">
    <property type="entry name" value="Halogen_Hydrol"/>
    <property type="match status" value="1"/>
</dbReference>
<feature type="transmembrane region" description="Helical" evidence="2">
    <location>
        <begin position="58"/>
        <end position="81"/>
    </location>
</feature>
<sequence>MSQRFGGKYSPGTTSGGGTNTPRPAPAPLNEARLDAGAGAKAGLMFVPPVVLAVTSLFAPPAALLAGLVGAGILMLAAWLTREGMRAEAAYDARPVARRPAIPRKIFGSALTGTGIAIAAWTGETGLAGSGLYGIAAGVLHLAAFGIDPLKDKRLEGVDQFQSDRVARVVDEAEAYLDTIWAQIRTTDARALHDRVAEFISAARGMIRTVESDPRDLTGARKYLGVYLMGARDATVKFVELWNRKPDPEARASYEALLEDLQENFAKRTEKMMLDDRSDMDIEIKVLRDRLHREGL</sequence>
<dbReference type="EMBL" id="RDRB01000014">
    <property type="protein sequence ID" value="ROT95880.1"/>
    <property type="molecule type" value="Genomic_DNA"/>
</dbReference>
<organism evidence="3 4">
    <name type="scientific">Histidinibacterium lentulum</name>
    <dbReference type="NCBI Taxonomy" id="2480588"/>
    <lineage>
        <taxon>Bacteria</taxon>
        <taxon>Pseudomonadati</taxon>
        <taxon>Pseudomonadota</taxon>
        <taxon>Alphaproteobacteria</taxon>
        <taxon>Rhodobacterales</taxon>
        <taxon>Paracoccaceae</taxon>
        <taxon>Histidinibacterium</taxon>
    </lineage>
</organism>
<evidence type="ECO:0008006" key="5">
    <source>
        <dbReference type="Google" id="ProtNLM"/>
    </source>
</evidence>
<evidence type="ECO:0000313" key="4">
    <source>
        <dbReference type="Proteomes" id="UP000268016"/>
    </source>
</evidence>
<keyword evidence="2" id="KW-0812">Transmembrane</keyword>
<protein>
    <recommendedName>
        <fullName evidence="5">5-bromo-4-chloroindolyl phosphate hydrolysis protein</fullName>
    </recommendedName>
</protein>
<evidence type="ECO:0000256" key="2">
    <source>
        <dbReference type="SAM" id="Phobius"/>
    </source>
</evidence>
<dbReference type="AlphaFoldDB" id="A0A3N2QL11"/>
<dbReference type="Proteomes" id="UP000268016">
    <property type="component" value="Unassembled WGS sequence"/>
</dbReference>
<accession>A0A3N2QL11</accession>
<comment type="caution">
    <text evidence="3">The sequence shown here is derived from an EMBL/GenBank/DDBJ whole genome shotgun (WGS) entry which is preliminary data.</text>
</comment>
<reference evidence="3 4" key="1">
    <citation type="submission" date="2018-10" db="EMBL/GenBank/DDBJ databases">
        <title>Histidinibacterium lentulum gen. nov., sp. nov., a marine bacterium from the culture broth of Picochlorum sp. 122.</title>
        <authorList>
            <person name="Wang G."/>
        </authorList>
    </citation>
    <scope>NUCLEOTIDE SEQUENCE [LARGE SCALE GENOMIC DNA]</scope>
    <source>
        <strain evidence="3 4">B17</strain>
    </source>
</reference>
<keyword evidence="4" id="KW-1185">Reference proteome</keyword>
<dbReference type="InterPro" id="IPR018770">
    <property type="entry name" value="ChloroindolylP_hydrolase"/>
</dbReference>
<keyword evidence="2" id="KW-1133">Transmembrane helix</keyword>
<evidence type="ECO:0000313" key="3">
    <source>
        <dbReference type="EMBL" id="ROT95880.1"/>
    </source>
</evidence>
<dbReference type="RefSeq" id="WP_123644028.1">
    <property type="nucleotide sequence ID" value="NZ_ML119093.1"/>
</dbReference>
<keyword evidence="2" id="KW-0472">Membrane</keyword>
<proteinExistence type="predicted"/>
<name>A0A3N2QL11_9RHOB</name>
<feature type="region of interest" description="Disordered" evidence="1">
    <location>
        <begin position="1"/>
        <end position="31"/>
    </location>
</feature>
<feature type="transmembrane region" description="Helical" evidence="2">
    <location>
        <begin position="102"/>
        <end position="121"/>
    </location>
</feature>
<feature type="compositionally biased region" description="Low complexity" evidence="1">
    <location>
        <begin position="1"/>
        <end position="13"/>
    </location>
</feature>
<feature type="transmembrane region" description="Helical" evidence="2">
    <location>
        <begin position="127"/>
        <end position="147"/>
    </location>
</feature>
<dbReference type="OrthoDB" id="7375296at2"/>